<dbReference type="PANTHER" id="PTHR11058:SF9">
    <property type="entry name" value="NADH-UBIQUINONE OXIDOREDUCTASE CHAIN 3"/>
    <property type="match status" value="1"/>
</dbReference>
<comment type="catalytic activity">
    <reaction evidence="12 13">
        <text>a ubiquinone + NADH + 5 H(+)(in) = a ubiquinol + NAD(+) + 4 H(+)(out)</text>
        <dbReference type="Rhea" id="RHEA:29091"/>
        <dbReference type="Rhea" id="RHEA-COMP:9565"/>
        <dbReference type="Rhea" id="RHEA-COMP:9566"/>
        <dbReference type="ChEBI" id="CHEBI:15378"/>
        <dbReference type="ChEBI" id="CHEBI:16389"/>
        <dbReference type="ChEBI" id="CHEBI:17976"/>
        <dbReference type="ChEBI" id="CHEBI:57540"/>
        <dbReference type="ChEBI" id="CHEBI:57945"/>
        <dbReference type="EC" id="7.1.1.2"/>
    </reaction>
</comment>
<evidence type="ECO:0000256" key="9">
    <source>
        <dbReference type="ARBA" id="ARBA00023027"/>
    </source>
</evidence>
<evidence type="ECO:0000313" key="14">
    <source>
        <dbReference type="EMBL" id="AND97177.1"/>
    </source>
</evidence>
<keyword evidence="10 13" id="KW-0830">Ubiquinone</keyword>
<feature type="transmembrane region" description="Helical" evidence="13">
    <location>
        <begin position="86"/>
        <end position="105"/>
    </location>
</feature>
<dbReference type="FunFam" id="1.20.58.1610:FF:000004">
    <property type="entry name" value="NADH-quinone oxidoreductase subunit A"/>
    <property type="match status" value="1"/>
</dbReference>
<dbReference type="Gene3D" id="1.20.58.1610">
    <property type="entry name" value="NADH:ubiquinone/plastoquinone oxidoreductase, chain 3"/>
    <property type="match status" value="1"/>
</dbReference>
<keyword evidence="5 13" id="KW-0813">Transport</keyword>
<keyword evidence="9 13" id="KW-0520">NAD</keyword>
<dbReference type="PANTHER" id="PTHR11058">
    <property type="entry name" value="NADH-UBIQUINONE OXIDOREDUCTASE CHAIN 3"/>
    <property type="match status" value="1"/>
</dbReference>
<evidence type="ECO:0000256" key="4">
    <source>
        <dbReference type="ARBA" id="ARBA00021007"/>
    </source>
</evidence>
<keyword evidence="13" id="KW-0249">Electron transport</keyword>
<dbReference type="CTD" id="4537"/>
<evidence type="ECO:0000256" key="13">
    <source>
        <dbReference type="RuleBase" id="RU003640"/>
    </source>
</evidence>
<dbReference type="GO" id="GO:0008137">
    <property type="term" value="F:NADH dehydrogenase (ubiquinone) activity"/>
    <property type="evidence" value="ECO:0007669"/>
    <property type="project" value="UniProtKB-UniRule"/>
</dbReference>
<accession>A0A172QHK6</accession>
<evidence type="ECO:0000256" key="10">
    <source>
        <dbReference type="ARBA" id="ARBA00023075"/>
    </source>
</evidence>
<keyword evidence="7 13" id="KW-1278">Translocase</keyword>
<comment type="subcellular location">
    <subcellularLocation>
        <location evidence="1">Membrane</location>
        <topology evidence="1">Multi-pass membrane protein</topology>
    </subcellularLocation>
    <subcellularLocation>
        <location evidence="13">Mitochondrion membrane</location>
        <topology evidence="13">Multi-pass membrane protein</topology>
    </subcellularLocation>
</comment>
<comment type="function">
    <text evidence="13">Core subunit of the mitochondrial membrane respiratory chain NADH dehydrogenase (Complex I) which catalyzes electron transfer from NADH through the respiratory chain, using ubiquinone as an electron acceptor. Essential for the catalytic activity of complex I.</text>
</comment>
<evidence type="ECO:0000256" key="3">
    <source>
        <dbReference type="ARBA" id="ARBA00012944"/>
    </source>
</evidence>
<dbReference type="EMBL" id="KU201315">
    <property type="protein sequence ID" value="AND97177.1"/>
    <property type="molecule type" value="Genomic_DNA"/>
</dbReference>
<evidence type="ECO:0000256" key="6">
    <source>
        <dbReference type="ARBA" id="ARBA00022692"/>
    </source>
</evidence>
<dbReference type="InterPro" id="IPR000440">
    <property type="entry name" value="NADH_UbQ/plastoQ_OxRdtase_su3"/>
</dbReference>
<dbReference type="RefSeq" id="YP_009255717.1">
    <property type="nucleotide sequence ID" value="NC_030264.1"/>
</dbReference>
<evidence type="ECO:0000256" key="7">
    <source>
        <dbReference type="ARBA" id="ARBA00022967"/>
    </source>
</evidence>
<evidence type="ECO:0000256" key="2">
    <source>
        <dbReference type="ARBA" id="ARBA00008472"/>
    </source>
</evidence>
<dbReference type="Pfam" id="PF00507">
    <property type="entry name" value="Oxidored_q4"/>
    <property type="match status" value="1"/>
</dbReference>
<dbReference type="EC" id="7.1.1.2" evidence="3 13"/>
<gene>
    <name evidence="14" type="primary">ND3</name>
</gene>
<evidence type="ECO:0000256" key="12">
    <source>
        <dbReference type="ARBA" id="ARBA00049551"/>
    </source>
</evidence>
<evidence type="ECO:0000256" key="5">
    <source>
        <dbReference type="ARBA" id="ARBA00022448"/>
    </source>
</evidence>
<feature type="transmembrane region" description="Helical" evidence="13">
    <location>
        <begin position="57"/>
        <end position="80"/>
    </location>
</feature>
<name>A0A172QHK6_9NEOP</name>
<keyword evidence="6 13" id="KW-0812">Transmembrane</keyword>
<proteinExistence type="inferred from homology"/>
<comment type="similarity">
    <text evidence="2 13">Belongs to the complex I subunit 3 family.</text>
</comment>
<geneLocation type="mitochondrion" evidence="14"/>
<keyword evidence="13" id="KW-0679">Respiratory chain</keyword>
<evidence type="ECO:0000256" key="1">
    <source>
        <dbReference type="ARBA" id="ARBA00004141"/>
    </source>
</evidence>
<reference evidence="14" key="1">
    <citation type="journal article" date="2016" name="Sci. Rep.">
        <title>Mitochondrial genomes of praying mantises (Dictyoptera, Mantodea): rearrangement, duplication, and reassignment of tRNA genes.</title>
        <authorList>
            <person name="Ye F."/>
            <person name="Lan X.E."/>
            <person name="Zhu W.B."/>
            <person name="You P."/>
        </authorList>
    </citation>
    <scope>NUCLEOTIDE SEQUENCE</scope>
</reference>
<dbReference type="GeneID" id="27923014"/>
<feature type="transmembrane region" description="Helical" evidence="13">
    <location>
        <begin position="6"/>
        <end position="25"/>
    </location>
</feature>
<keyword evidence="8 13" id="KW-1133">Transmembrane helix</keyword>
<evidence type="ECO:0000256" key="11">
    <source>
        <dbReference type="ARBA" id="ARBA00023136"/>
    </source>
</evidence>
<dbReference type="InterPro" id="IPR038430">
    <property type="entry name" value="NDAH_ubi_oxred_su3_sf"/>
</dbReference>
<sequence>MHLMILLSTIILAIAFVVMVITNILSKKNIEDREKSSPFECGFDPLSSSRLPFSLRFFLIAIIFLIFDVEIALILPMTIITFSSNMFIWTLTSILFLIILTLGLYHEWNQGSLEWAH</sequence>
<dbReference type="AlphaFoldDB" id="A0A172QHK6"/>
<keyword evidence="11 13" id="KW-0472">Membrane</keyword>
<keyword evidence="13 14" id="KW-0496">Mitochondrion</keyword>
<protein>
    <recommendedName>
        <fullName evidence="4 13">NADH-ubiquinone oxidoreductase chain 3</fullName>
        <ecNumber evidence="3 13">7.1.1.2</ecNumber>
    </recommendedName>
</protein>
<evidence type="ECO:0000256" key="8">
    <source>
        <dbReference type="ARBA" id="ARBA00022989"/>
    </source>
</evidence>
<organism evidence="14">
    <name type="scientific">Humbertiella nada</name>
    <dbReference type="NCBI Taxonomy" id="1848995"/>
    <lineage>
        <taxon>Eukaryota</taxon>
        <taxon>Metazoa</taxon>
        <taxon>Ecdysozoa</taxon>
        <taxon>Arthropoda</taxon>
        <taxon>Hexapoda</taxon>
        <taxon>Insecta</taxon>
        <taxon>Pterygota</taxon>
        <taxon>Neoptera</taxon>
        <taxon>Polyneoptera</taxon>
        <taxon>Dictyoptera</taxon>
        <taxon>Mantodea</taxon>
        <taxon>Eumantodea</taxon>
        <taxon>Gonypetoidea</taxon>
        <taxon>Gonypetidae</taxon>
        <taxon>Gonypetinae</taxon>
        <taxon>Humbertiella</taxon>
    </lineage>
</organism>
<dbReference type="GO" id="GO:0031966">
    <property type="term" value="C:mitochondrial membrane"/>
    <property type="evidence" value="ECO:0007669"/>
    <property type="project" value="UniProtKB-SubCell"/>
</dbReference>
<dbReference type="GO" id="GO:0030964">
    <property type="term" value="C:NADH dehydrogenase complex"/>
    <property type="evidence" value="ECO:0007669"/>
    <property type="project" value="TreeGrafter"/>
</dbReference>